<feature type="compositionally biased region" description="Basic and acidic residues" evidence="1">
    <location>
        <begin position="9"/>
        <end position="20"/>
    </location>
</feature>
<evidence type="ECO:0000256" key="1">
    <source>
        <dbReference type="SAM" id="MobiDB-lite"/>
    </source>
</evidence>
<organism evidence="2">
    <name type="scientific">marine sediment metagenome</name>
    <dbReference type="NCBI Taxonomy" id="412755"/>
    <lineage>
        <taxon>unclassified sequences</taxon>
        <taxon>metagenomes</taxon>
        <taxon>ecological metagenomes</taxon>
    </lineage>
</organism>
<sequence length="135" mass="14879">TRPSASADDVAKELLADPPDRPVIPLAPPPARGGGEPSVPPTAEPIQAGPAGMVVHRLTRMVRTLEQAWPKVTYVADNTLREPPMRALPNFNRQKMEDLSGTGRLFHVSGEVHHYKGADYILLRHVMLKRDMGQF</sequence>
<comment type="caution">
    <text evidence="2">The sequence shown here is derived from an EMBL/GenBank/DDBJ whole genome shotgun (WGS) entry which is preliminary data.</text>
</comment>
<dbReference type="EMBL" id="LAZR01050669">
    <property type="protein sequence ID" value="KKK86840.1"/>
    <property type="molecule type" value="Genomic_DNA"/>
</dbReference>
<dbReference type="AlphaFoldDB" id="A0A0F8ZLD4"/>
<gene>
    <name evidence="2" type="ORF">LCGC14_2759210</name>
</gene>
<accession>A0A0F8ZLD4</accession>
<reference evidence="2" key="1">
    <citation type="journal article" date="2015" name="Nature">
        <title>Complex archaea that bridge the gap between prokaryotes and eukaryotes.</title>
        <authorList>
            <person name="Spang A."/>
            <person name="Saw J.H."/>
            <person name="Jorgensen S.L."/>
            <person name="Zaremba-Niedzwiedzka K."/>
            <person name="Martijn J."/>
            <person name="Lind A.E."/>
            <person name="van Eijk R."/>
            <person name="Schleper C."/>
            <person name="Guy L."/>
            <person name="Ettema T.J."/>
        </authorList>
    </citation>
    <scope>NUCLEOTIDE SEQUENCE</scope>
</reference>
<feature type="non-terminal residue" evidence="2">
    <location>
        <position position="1"/>
    </location>
</feature>
<feature type="compositionally biased region" description="Pro residues" evidence="1">
    <location>
        <begin position="21"/>
        <end position="31"/>
    </location>
</feature>
<name>A0A0F8ZLD4_9ZZZZ</name>
<protein>
    <submittedName>
        <fullName evidence="2">Uncharacterized protein</fullName>
    </submittedName>
</protein>
<proteinExistence type="predicted"/>
<evidence type="ECO:0000313" key="2">
    <source>
        <dbReference type="EMBL" id="KKK86840.1"/>
    </source>
</evidence>
<feature type="region of interest" description="Disordered" evidence="1">
    <location>
        <begin position="1"/>
        <end position="51"/>
    </location>
</feature>